<organism evidence="1">
    <name type="scientific">marine sediment metagenome</name>
    <dbReference type="NCBI Taxonomy" id="412755"/>
    <lineage>
        <taxon>unclassified sequences</taxon>
        <taxon>metagenomes</taxon>
        <taxon>ecological metagenomes</taxon>
    </lineage>
</organism>
<dbReference type="InterPro" id="IPR038461">
    <property type="entry name" value="Schlafen_AlbA_2_dom_sf"/>
</dbReference>
<accession>X1PPC5</accession>
<proteinExistence type="predicted"/>
<sequence>MQFIHARFEDYDSCRVMVIECSKAKSPAFLKDGNIERFYIRTGPSTTELSASQTQGYIKQRYMG</sequence>
<dbReference type="EMBL" id="BARV01023799">
    <property type="protein sequence ID" value="GAI40890.1"/>
    <property type="molecule type" value="Genomic_DNA"/>
</dbReference>
<evidence type="ECO:0000313" key="1">
    <source>
        <dbReference type="EMBL" id="GAI40890.1"/>
    </source>
</evidence>
<name>X1PPC5_9ZZZZ</name>
<dbReference type="Gene3D" id="3.30.950.30">
    <property type="entry name" value="Schlafen, AAA domain"/>
    <property type="match status" value="1"/>
</dbReference>
<reference evidence="1" key="1">
    <citation type="journal article" date="2014" name="Front. Microbiol.">
        <title>High frequency of phylogenetically diverse reductive dehalogenase-homologous genes in deep subseafloor sedimentary metagenomes.</title>
        <authorList>
            <person name="Kawai M."/>
            <person name="Futagami T."/>
            <person name="Toyoda A."/>
            <person name="Takaki Y."/>
            <person name="Nishi S."/>
            <person name="Hori S."/>
            <person name="Arai W."/>
            <person name="Tsubouchi T."/>
            <person name="Morono Y."/>
            <person name="Uchiyama I."/>
            <person name="Ito T."/>
            <person name="Fujiyama A."/>
            <person name="Inagaki F."/>
            <person name="Takami H."/>
        </authorList>
    </citation>
    <scope>NUCLEOTIDE SEQUENCE</scope>
    <source>
        <strain evidence="1">Expedition CK06-06</strain>
    </source>
</reference>
<dbReference type="AlphaFoldDB" id="X1PPC5"/>
<protein>
    <submittedName>
        <fullName evidence="1">Uncharacterized protein</fullName>
    </submittedName>
</protein>
<comment type="caution">
    <text evidence="1">The sequence shown here is derived from an EMBL/GenBank/DDBJ whole genome shotgun (WGS) entry which is preliminary data.</text>
</comment>
<gene>
    <name evidence="1" type="ORF">S06H3_38970</name>
</gene>